<dbReference type="GO" id="GO:0006412">
    <property type="term" value="P:translation"/>
    <property type="evidence" value="ECO:0007669"/>
    <property type="project" value="InterPro"/>
</dbReference>
<dbReference type="PANTHER" id="PTHR11652">
    <property type="entry name" value="30S RIBOSOMAL PROTEIN S12 FAMILY MEMBER"/>
    <property type="match status" value="1"/>
</dbReference>
<dbReference type="FunFam" id="2.40.50.140:FF:000099">
    <property type="entry name" value="Ribosomal protein S12, mitochondrial"/>
    <property type="match status" value="1"/>
</dbReference>
<keyword evidence="3 4" id="KW-0687">Ribonucleoprotein</keyword>
<reference evidence="5 6" key="1">
    <citation type="submission" date="2016-06" db="EMBL/GenBank/DDBJ databases">
        <title>Evolution of pathogenesis and genome organization in the Tremellales.</title>
        <authorList>
            <person name="Cuomo C."/>
            <person name="Litvintseva A."/>
            <person name="Heitman J."/>
            <person name="Chen Y."/>
            <person name="Sun S."/>
            <person name="Springer D."/>
            <person name="Dromer F."/>
            <person name="Young S."/>
            <person name="Zeng Q."/>
            <person name="Chapman S."/>
            <person name="Gujja S."/>
            <person name="Saif S."/>
            <person name="Birren B."/>
        </authorList>
    </citation>
    <scope>NUCLEOTIDE SEQUENCE [LARGE SCALE GENOMIC DNA]</scope>
    <source>
        <strain evidence="5 6">ATCC 28783</strain>
    </source>
</reference>
<dbReference type="Gene3D" id="2.40.50.140">
    <property type="entry name" value="Nucleic acid-binding proteins"/>
    <property type="match status" value="1"/>
</dbReference>
<protein>
    <submittedName>
        <fullName evidence="5">Ribosomal protein S12</fullName>
    </submittedName>
</protein>
<keyword evidence="2 4" id="KW-0689">Ribosomal protein</keyword>
<evidence type="ECO:0000256" key="2">
    <source>
        <dbReference type="ARBA" id="ARBA00022980"/>
    </source>
</evidence>
<dbReference type="PRINTS" id="PR01034">
    <property type="entry name" value="RIBOSOMALS12"/>
</dbReference>
<dbReference type="STRING" id="5217.A0A4Q1BVP3"/>
<dbReference type="InParanoid" id="A0A4Q1BVP3"/>
<comment type="caution">
    <text evidence="5">The sequence shown here is derived from an EMBL/GenBank/DDBJ whole genome shotgun (WGS) entry which is preliminary data.</text>
</comment>
<evidence type="ECO:0000256" key="3">
    <source>
        <dbReference type="ARBA" id="ARBA00023274"/>
    </source>
</evidence>
<dbReference type="EMBL" id="SDIL01000003">
    <property type="protein sequence ID" value="RXK42106.1"/>
    <property type="molecule type" value="Genomic_DNA"/>
</dbReference>
<dbReference type="InterPro" id="IPR005679">
    <property type="entry name" value="Ribosomal_uS12_bac"/>
</dbReference>
<comment type="similarity">
    <text evidence="1 4">Belongs to the universal ribosomal protein uS12 family.</text>
</comment>
<dbReference type="GO" id="GO:0015935">
    <property type="term" value="C:small ribosomal subunit"/>
    <property type="evidence" value="ECO:0007669"/>
    <property type="project" value="InterPro"/>
</dbReference>
<name>A0A4Q1BVP3_TREME</name>
<evidence type="ECO:0000313" key="5">
    <source>
        <dbReference type="EMBL" id="RXK42106.1"/>
    </source>
</evidence>
<organism evidence="5 6">
    <name type="scientific">Tremella mesenterica</name>
    <name type="common">Jelly fungus</name>
    <dbReference type="NCBI Taxonomy" id="5217"/>
    <lineage>
        <taxon>Eukaryota</taxon>
        <taxon>Fungi</taxon>
        <taxon>Dikarya</taxon>
        <taxon>Basidiomycota</taxon>
        <taxon>Agaricomycotina</taxon>
        <taxon>Tremellomycetes</taxon>
        <taxon>Tremellales</taxon>
        <taxon>Tremellaceae</taxon>
        <taxon>Tremella</taxon>
    </lineage>
</organism>
<dbReference type="Pfam" id="PF00164">
    <property type="entry name" value="Ribosom_S12_S23"/>
    <property type="match status" value="1"/>
</dbReference>
<evidence type="ECO:0000256" key="4">
    <source>
        <dbReference type="RuleBase" id="RU003622"/>
    </source>
</evidence>
<dbReference type="InterPro" id="IPR012340">
    <property type="entry name" value="NA-bd_OB-fold"/>
</dbReference>
<dbReference type="OrthoDB" id="361013at2759"/>
<proteinExistence type="inferred from homology"/>
<evidence type="ECO:0000256" key="1">
    <source>
        <dbReference type="ARBA" id="ARBA00005657"/>
    </source>
</evidence>
<dbReference type="PROSITE" id="PS00055">
    <property type="entry name" value="RIBOSOMAL_S12"/>
    <property type="match status" value="1"/>
</dbReference>
<dbReference type="InterPro" id="IPR006032">
    <property type="entry name" value="Ribosomal_uS12"/>
</dbReference>
<dbReference type="CDD" id="cd03368">
    <property type="entry name" value="Ribosomal_S12"/>
    <property type="match status" value="1"/>
</dbReference>
<dbReference type="SUPFAM" id="SSF50249">
    <property type="entry name" value="Nucleic acid-binding proteins"/>
    <property type="match status" value="1"/>
</dbReference>
<dbReference type="AlphaFoldDB" id="A0A4Q1BVP3"/>
<dbReference type="PIRSF" id="PIRSF002133">
    <property type="entry name" value="Ribosomal_S12/S23"/>
    <property type="match status" value="1"/>
</dbReference>
<dbReference type="NCBIfam" id="TIGR00981">
    <property type="entry name" value="rpsL_bact"/>
    <property type="match status" value="1"/>
</dbReference>
<keyword evidence="6" id="KW-1185">Reference proteome</keyword>
<gene>
    <name evidence="5" type="ORF">M231_00463</name>
</gene>
<accession>A0A4Q1BVP3</accession>
<dbReference type="VEuPathDB" id="FungiDB:TREMEDRAFT_69086"/>
<evidence type="ECO:0000313" key="6">
    <source>
        <dbReference type="Proteomes" id="UP000289152"/>
    </source>
</evidence>
<dbReference type="GO" id="GO:0003735">
    <property type="term" value="F:structural constituent of ribosome"/>
    <property type="evidence" value="ECO:0007669"/>
    <property type="project" value="InterPro"/>
</dbReference>
<dbReference type="Proteomes" id="UP000289152">
    <property type="component" value="Unassembled WGS sequence"/>
</dbReference>
<dbReference type="FunCoup" id="A0A4Q1BVP3">
    <property type="interactions" value="132"/>
</dbReference>
<sequence>MRGARRSTTRKSRSPLLENSFQKKAVCTKVYTVKPRKPNSAVRKVCKVRLSTGKTTIAYIPGEGHNLQEHSVVLIRGGRTKDLRGIKYKVVRGALDLSGVAGRTQSRSKYGVKMPKKA</sequence>